<feature type="domain" description="Predicted membrane protein YciQ-like C-terminal" evidence="4">
    <location>
        <begin position="289"/>
        <end position="568"/>
    </location>
</feature>
<dbReference type="Proteomes" id="UP000270025">
    <property type="component" value="Chromosome"/>
</dbReference>
<dbReference type="Pfam" id="PF20990">
    <property type="entry name" value="DUF2207_C"/>
    <property type="match status" value="1"/>
</dbReference>
<proteinExistence type="predicted"/>
<keyword evidence="1" id="KW-0812">Transmembrane</keyword>
<evidence type="ECO:0000313" key="5">
    <source>
        <dbReference type="EMBL" id="VED66868.1"/>
    </source>
</evidence>
<feature type="transmembrane region" description="Helical" evidence="1">
    <location>
        <begin position="463"/>
        <end position="481"/>
    </location>
</feature>
<keyword evidence="6" id="KW-1185">Reference proteome</keyword>
<dbReference type="InterPro" id="IPR018702">
    <property type="entry name" value="DUF2207"/>
</dbReference>
<sequence>MKRFLLALAILCGLFCMVSPAQADDEVRYSIESYVGHLHLLEDNQATFTQEISYVFSTGYNGQYVTLGSVDPLPKGFKIHENPQVEAYVDGEKRDIRVEESDLGDGRLLKIYNSRIVGGKVTIKVVWKIDHILELYSDIAELNWFPISDGDEDVAKLDFYVDGLDANEGELYAHTGYFNPPAQIERTATGYHIQLRNFPKNGKLELHAYWPMTEALRRGQSNEIKKEKGKDTFLKKEKSIQQKTVIYKTLFLSVIPIVSILLFVLAFIPWIRYMISTRTRRISKGVRLYEPPQNLPPFVLAKALYQLDFEQMVIYREKGPLTVNHLIQASILDLIDRGNLRLTRDNNGGTLTCLYHEGLADFELQFIDMLFNQETEIRISEVFSKYKINQAALKKDFRAATSDTQRDRIRKVGSDVQSLLQKDAQQLSKGVEKEIAKLGLPSYFRDLSETEAAFSKTGCALHFWLLLILFVSMCFLSFGFGSHLSSYYFWIILCLVLLLIPFYIVVKRREDHLQSLENLDSQFQWMAFRNMIESIPNFNQAELESVVLWNRILVYATMYGQAKKVSQVLQNYQIPLPYEDWDALVWLTSSPNSFLDGSTLMSYAADSYSVSNFSINSSDGSGGFDGGGFSDGGGGGGFGAF</sequence>
<evidence type="ECO:0000256" key="2">
    <source>
        <dbReference type="SAM" id="SignalP"/>
    </source>
</evidence>
<feature type="signal peptide" evidence="2">
    <location>
        <begin position="1"/>
        <end position="23"/>
    </location>
</feature>
<feature type="transmembrane region" description="Helical" evidence="1">
    <location>
        <begin position="250"/>
        <end position="271"/>
    </location>
</feature>
<evidence type="ECO:0000259" key="3">
    <source>
        <dbReference type="Pfam" id="PF09972"/>
    </source>
</evidence>
<dbReference type="RefSeq" id="WP_126403972.1">
    <property type="nucleotide sequence ID" value="NZ_LR134266.1"/>
</dbReference>
<feature type="transmembrane region" description="Helical" evidence="1">
    <location>
        <begin position="487"/>
        <end position="506"/>
    </location>
</feature>
<dbReference type="InterPro" id="IPR048389">
    <property type="entry name" value="YciQ-like_C"/>
</dbReference>
<dbReference type="AlphaFoldDB" id="A0A447Z3L7"/>
<evidence type="ECO:0000259" key="4">
    <source>
        <dbReference type="Pfam" id="PF20990"/>
    </source>
</evidence>
<dbReference type="Pfam" id="PF09972">
    <property type="entry name" value="DUF2207"/>
    <property type="match status" value="1"/>
</dbReference>
<evidence type="ECO:0000256" key="1">
    <source>
        <dbReference type="SAM" id="Phobius"/>
    </source>
</evidence>
<reference evidence="5 6" key="1">
    <citation type="submission" date="2018-12" db="EMBL/GenBank/DDBJ databases">
        <authorList>
            <consortium name="Pathogen Informatics"/>
        </authorList>
    </citation>
    <scope>NUCLEOTIDE SEQUENCE [LARGE SCALE GENOMIC DNA]</scope>
    <source>
        <strain evidence="5 6">NCTC3166</strain>
    </source>
</reference>
<dbReference type="EMBL" id="LR134266">
    <property type="protein sequence ID" value="VED66868.1"/>
    <property type="molecule type" value="Genomic_DNA"/>
</dbReference>
<evidence type="ECO:0000313" key="6">
    <source>
        <dbReference type="Proteomes" id="UP000270025"/>
    </source>
</evidence>
<feature type="domain" description="DUF2207" evidence="3">
    <location>
        <begin position="30"/>
        <end position="210"/>
    </location>
</feature>
<feature type="chain" id="PRO_5019242220" evidence="2">
    <location>
        <begin position="24"/>
        <end position="641"/>
    </location>
</feature>
<accession>A0A447Z3L7</accession>
<keyword evidence="1" id="KW-0472">Membrane</keyword>
<name>A0A447Z3L7_9STRE</name>
<gene>
    <name evidence="5" type="ORF">NCTC3166_00680</name>
</gene>
<organism evidence="5 6">
    <name type="scientific">Streptococcus viridans</name>
    <dbReference type="NCBI Taxonomy" id="78535"/>
    <lineage>
        <taxon>Bacteria</taxon>
        <taxon>Bacillati</taxon>
        <taxon>Bacillota</taxon>
        <taxon>Bacilli</taxon>
        <taxon>Lactobacillales</taxon>
        <taxon>Streptococcaceae</taxon>
        <taxon>Streptococcus</taxon>
    </lineage>
</organism>
<keyword evidence="2" id="KW-0732">Signal</keyword>
<protein>
    <submittedName>
        <fullName evidence="5">Signal peptide</fullName>
    </submittedName>
</protein>
<keyword evidence="1" id="KW-1133">Transmembrane helix</keyword>
<dbReference type="KEGG" id="svf:NCTC3166_00680"/>